<dbReference type="SUPFAM" id="SSF57667">
    <property type="entry name" value="beta-beta-alpha zinc fingers"/>
    <property type="match status" value="1"/>
</dbReference>
<evidence type="ECO:0000259" key="10">
    <source>
        <dbReference type="PROSITE" id="PS50157"/>
    </source>
</evidence>
<feature type="non-terminal residue" evidence="11">
    <location>
        <position position="54"/>
    </location>
</feature>
<gene>
    <name evidence="11" type="primary">Zscan20_0</name>
    <name evidence="11" type="ORF">PSOCRE_R00004</name>
</gene>
<comment type="subcellular location">
    <subcellularLocation>
        <location evidence="1">Nucleus</location>
    </subcellularLocation>
</comment>
<evidence type="ECO:0000256" key="9">
    <source>
        <dbReference type="PROSITE-ProRule" id="PRU00042"/>
    </source>
</evidence>
<dbReference type="FunFam" id="3.30.160.60:FF:000794">
    <property type="entry name" value="zinc finger protein 2 isoform X2"/>
    <property type="match status" value="1"/>
</dbReference>
<keyword evidence="7" id="KW-0238">DNA-binding</keyword>
<dbReference type="SMART" id="SM00355">
    <property type="entry name" value="ZnF_C2H2"/>
    <property type="match status" value="1"/>
</dbReference>
<evidence type="ECO:0000256" key="6">
    <source>
        <dbReference type="ARBA" id="ARBA00022833"/>
    </source>
</evidence>
<evidence type="ECO:0000313" key="11">
    <source>
        <dbReference type="EMBL" id="NXI93511.1"/>
    </source>
</evidence>
<dbReference type="GO" id="GO:0000978">
    <property type="term" value="F:RNA polymerase II cis-regulatory region sequence-specific DNA binding"/>
    <property type="evidence" value="ECO:0007669"/>
    <property type="project" value="TreeGrafter"/>
</dbReference>
<evidence type="ECO:0000256" key="5">
    <source>
        <dbReference type="ARBA" id="ARBA00022771"/>
    </source>
</evidence>
<dbReference type="FunFam" id="3.30.160.60:FF:002402">
    <property type="entry name" value="Zinc finger protein 347"/>
    <property type="match status" value="1"/>
</dbReference>
<keyword evidence="6" id="KW-0862">Zinc</keyword>
<dbReference type="GO" id="GO:0008270">
    <property type="term" value="F:zinc ion binding"/>
    <property type="evidence" value="ECO:0007669"/>
    <property type="project" value="UniProtKB-KW"/>
</dbReference>
<feature type="non-terminal residue" evidence="11">
    <location>
        <position position="1"/>
    </location>
</feature>
<dbReference type="InterPro" id="IPR013087">
    <property type="entry name" value="Znf_C2H2_type"/>
</dbReference>
<comment type="similarity">
    <text evidence="2">Belongs to the krueppel C2H2-type zinc-finger protein family.</text>
</comment>
<dbReference type="PANTHER" id="PTHR23235">
    <property type="entry name" value="KRUEPPEL-LIKE TRANSCRIPTION FACTOR"/>
    <property type="match status" value="1"/>
</dbReference>
<keyword evidence="3" id="KW-0479">Metal-binding</keyword>
<dbReference type="Gene3D" id="3.30.160.60">
    <property type="entry name" value="Classic Zinc Finger"/>
    <property type="match status" value="3"/>
</dbReference>
<keyword evidence="4" id="KW-0677">Repeat</keyword>
<dbReference type="PROSITE" id="PS00028">
    <property type="entry name" value="ZINC_FINGER_C2H2_1"/>
    <property type="match status" value="1"/>
</dbReference>
<dbReference type="PANTHER" id="PTHR23235:SF178">
    <property type="entry name" value="C2H2-TYPE DOMAIN-CONTAINING PROTEIN-RELATED"/>
    <property type="match status" value="1"/>
</dbReference>
<comment type="caution">
    <text evidence="11">The sequence shown here is derived from an EMBL/GenBank/DDBJ whole genome shotgun (WGS) entry which is preliminary data.</text>
</comment>
<dbReference type="EMBL" id="VWZZ01002631">
    <property type="protein sequence ID" value="NXI93511.1"/>
    <property type="molecule type" value="Genomic_DNA"/>
</dbReference>
<feature type="domain" description="C2H2-type" evidence="10">
    <location>
        <begin position="1"/>
        <end position="19"/>
    </location>
</feature>
<organism evidence="11 12">
    <name type="scientific">Psophia crepitans</name>
    <name type="common">common trumpeter</name>
    <dbReference type="NCBI Taxonomy" id="54359"/>
    <lineage>
        <taxon>Eukaryota</taxon>
        <taxon>Metazoa</taxon>
        <taxon>Chordata</taxon>
        <taxon>Craniata</taxon>
        <taxon>Vertebrata</taxon>
        <taxon>Euteleostomi</taxon>
        <taxon>Archelosauria</taxon>
        <taxon>Archosauria</taxon>
        <taxon>Dinosauria</taxon>
        <taxon>Saurischia</taxon>
        <taxon>Theropoda</taxon>
        <taxon>Coelurosauria</taxon>
        <taxon>Aves</taxon>
        <taxon>Neognathae</taxon>
        <taxon>Neoaves</taxon>
        <taxon>Gruiformes</taxon>
        <taxon>Psophiidae</taxon>
        <taxon>Psophia</taxon>
    </lineage>
</organism>
<evidence type="ECO:0000256" key="3">
    <source>
        <dbReference type="ARBA" id="ARBA00022723"/>
    </source>
</evidence>
<dbReference type="Pfam" id="PF13465">
    <property type="entry name" value="zf-H2C2_2"/>
    <property type="match status" value="1"/>
</dbReference>
<evidence type="ECO:0000256" key="2">
    <source>
        <dbReference type="ARBA" id="ARBA00006991"/>
    </source>
</evidence>
<evidence type="ECO:0000256" key="1">
    <source>
        <dbReference type="ARBA" id="ARBA00004123"/>
    </source>
</evidence>
<evidence type="ECO:0000256" key="8">
    <source>
        <dbReference type="ARBA" id="ARBA00023242"/>
    </source>
</evidence>
<evidence type="ECO:0000313" key="12">
    <source>
        <dbReference type="Proteomes" id="UP000587472"/>
    </source>
</evidence>
<keyword evidence="12" id="KW-1185">Reference proteome</keyword>
<keyword evidence="8" id="KW-0539">Nucleus</keyword>
<keyword evidence="5 9" id="KW-0863">Zinc-finger</keyword>
<proteinExistence type="inferred from homology"/>
<dbReference type="Proteomes" id="UP000587472">
    <property type="component" value="Unassembled WGS sequence"/>
</dbReference>
<dbReference type="GO" id="GO:0005634">
    <property type="term" value="C:nucleus"/>
    <property type="evidence" value="ECO:0007669"/>
    <property type="project" value="UniProtKB-SubCell"/>
</dbReference>
<protein>
    <submittedName>
        <fullName evidence="11">ZSC20 protein</fullName>
    </submittedName>
</protein>
<dbReference type="AlphaFoldDB" id="A0A7K9X832"/>
<name>A0A7K9X832_9GRUI</name>
<accession>A0A7K9X832</accession>
<sequence>FRHSSALVTHRRIHTGEKPYQCTDCGKSFNVVSNLVRHQRSHTGEKPYKCLDCG</sequence>
<dbReference type="InterPro" id="IPR036236">
    <property type="entry name" value="Znf_C2H2_sf"/>
</dbReference>
<dbReference type="PROSITE" id="PS50157">
    <property type="entry name" value="ZINC_FINGER_C2H2_2"/>
    <property type="match status" value="2"/>
</dbReference>
<reference evidence="11 12" key="1">
    <citation type="submission" date="2019-09" db="EMBL/GenBank/DDBJ databases">
        <title>Bird 10,000 Genomes (B10K) Project - Family phase.</title>
        <authorList>
            <person name="Zhang G."/>
        </authorList>
    </citation>
    <scope>NUCLEOTIDE SEQUENCE [LARGE SCALE GENOMIC DNA]</scope>
    <source>
        <strain evidence="11">B10K-DU-001-60</strain>
        <tissue evidence="11">Muscle</tissue>
    </source>
</reference>
<dbReference type="GO" id="GO:0000981">
    <property type="term" value="F:DNA-binding transcription factor activity, RNA polymerase II-specific"/>
    <property type="evidence" value="ECO:0007669"/>
    <property type="project" value="TreeGrafter"/>
</dbReference>
<feature type="domain" description="C2H2-type" evidence="10">
    <location>
        <begin position="20"/>
        <end position="47"/>
    </location>
</feature>
<evidence type="ECO:0000256" key="4">
    <source>
        <dbReference type="ARBA" id="ARBA00022737"/>
    </source>
</evidence>
<evidence type="ECO:0000256" key="7">
    <source>
        <dbReference type="ARBA" id="ARBA00023125"/>
    </source>
</evidence>